<reference evidence="1" key="2">
    <citation type="journal article" date="2015" name="Fish Shellfish Immunol.">
        <title>Early steps in the European eel (Anguilla anguilla)-Vibrio vulnificus interaction in the gills: Role of the RtxA13 toxin.</title>
        <authorList>
            <person name="Callol A."/>
            <person name="Pajuelo D."/>
            <person name="Ebbesson L."/>
            <person name="Teles M."/>
            <person name="MacKenzie S."/>
            <person name="Amaro C."/>
        </authorList>
    </citation>
    <scope>NUCLEOTIDE SEQUENCE</scope>
</reference>
<dbReference type="EMBL" id="GBXM01091211">
    <property type="protein sequence ID" value="JAH17366.1"/>
    <property type="molecule type" value="Transcribed_RNA"/>
</dbReference>
<organism evidence="1">
    <name type="scientific">Anguilla anguilla</name>
    <name type="common">European freshwater eel</name>
    <name type="synonym">Muraena anguilla</name>
    <dbReference type="NCBI Taxonomy" id="7936"/>
    <lineage>
        <taxon>Eukaryota</taxon>
        <taxon>Metazoa</taxon>
        <taxon>Chordata</taxon>
        <taxon>Craniata</taxon>
        <taxon>Vertebrata</taxon>
        <taxon>Euteleostomi</taxon>
        <taxon>Actinopterygii</taxon>
        <taxon>Neopterygii</taxon>
        <taxon>Teleostei</taxon>
        <taxon>Anguilliformes</taxon>
        <taxon>Anguillidae</taxon>
        <taxon>Anguilla</taxon>
    </lineage>
</organism>
<name>A0A0E9QKF7_ANGAN</name>
<proteinExistence type="predicted"/>
<accession>A0A0E9QKF7</accession>
<protein>
    <submittedName>
        <fullName evidence="1">Uncharacterized protein</fullName>
    </submittedName>
</protein>
<dbReference type="AlphaFoldDB" id="A0A0E9QKF7"/>
<sequence length="52" mass="5933">MTHRGEEYTFLSLHLYICIKYVSSSFEMSCGCFSCGLCTEDILARVGLKKFN</sequence>
<evidence type="ECO:0000313" key="1">
    <source>
        <dbReference type="EMBL" id="JAH17366.1"/>
    </source>
</evidence>
<reference evidence="1" key="1">
    <citation type="submission" date="2014-11" db="EMBL/GenBank/DDBJ databases">
        <authorList>
            <person name="Amaro Gonzalez C."/>
        </authorList>
    </citation>
    <scope>NUCLEOTIDE SEQUENCE</scope>
</reference>